<evidence type="ECO:0008006" key="3">
    <source>
        <dbReference type="Google" id="ProtNLM"/>
    </source>
</evidence>
<dbReference type="RefSeq" id="WP_154750877.1">
    <property type="nucleotide sequence ID" value="NZ_WLZX01000001.1"/>
</dbReference>
<organism evidence="1 2">
    <name type="scientific">Erwinia sorbitola</name>
    <dbReference type="NCBI Taxonomy" id="2681984"/>
    <lineage>
        <taxon>Bacteria</taxon>
        <taxon>Pseudomonadati</taxon>
        <taxon>Pseudomonadota</taxon>
        <taxon>Gammaproteobacteria</taxon>
        <taxon>Enterobacterales</taxon>
        <taxon>Erwiniaceae</taxon>
        <taxon>Erwinia</taxon>
    </lineage>
</organism>
<gene>
    <name evidence="1" type="ORF">GK011_01040</name>
</gene>
<keyword evidence="2" id="KW-1185">Reference proteome</keyword>
<evidence type="ECO:0000313" key="2">
    <source>
        <dbReference type="Proteomes" id="UP000480164"/>
    </source>
</evidence>
<proteinExistence type="predicted"/>
<protein>
    <recommendedName>
        <fullName evidence="3">Transposase</fullName>
    </recommendedName>
</protein>
<accession>A0ABW9R672</accession>
<reference evidence="1 2" key="1">
    <citation type="submission" date="2019-11" db="EMBL/GenBank/DDBJ databases">
        <title>Erwinia sp. nov., isolated from feces of birds in Tibet plateau of China.</title>
        <authorList>
            <person name="Ge Y."/>
        </authorList>
    </citation>
    <scope>NUCLEOTIDE SEQUENCE [LARGE SCALE GENOMIC DNA]</scope>
    <source>
        <strain evidence="1 2">J316</strain>
    </source>
</reference>
<comment type="caution">
    <text evidence="1">The sequence shown here is derived from an EMBL/GenBank/DDBJ whole genome shotgun (WGS) entry which is preliminary data.</text>
</comment>
<dbReference type="Proteomes" id="UP000480164">
    <property type="component" value="Unassembled WGS sequence"/>
</dbReference>
<name>A0ABW9R672_9GAMM</name>
<sequence>MGKRQQQRCGSARLAYKALSGKVAVVIVPVEVHRKISATCGGRNQTQKEHDSYDLRTAAEKDFDIETPVLKEHGATDVQLKKARDRIHKINNELGLYK</sequence>
<dbReference type="EMBL" id="WLZX01000001">
    <property type="protein sequence ID" value="MTD25536.1"/>
    <property type="molecule type" value="Genomic_DNA"/>
</dbReference>
<evidence type="ECO:0000313" key="1">
    <source>
        <dbReference type="EMBL" id="MTD25536.1"/>
    </source>
</evidence>